<dbReference type="EnsemblPlants" id="AUR62002196-RA">
    <property type="protein sequence ID" value="AUR62002196-RA:cds"/>
    <property type="gene ID" value="AUR62002196"/>
</dbReference>
<keyword evidence="5" id="KW-1185">Reference proteome</keyword>
<reference evidence="4" key="2">
    <citation type="submission" date="2021-03" db="UniProtKB">
        <authorList>
            <consortium name="EnsemblPlants"/>
        </authorList>
    </citation>
    <scope>IDENTIFICATION</scope>
</reference>
<dbReference type="Gene3D" id="2.60.40.10">
    <property type="entry name" value="Immunoglobulins"/>
    <property type="match status" value="1"/>
</dbReference>
<dbReference type="InterPro" id="IPR016763">
    <property type="entry name" value="VAP"/>
</dbReference>
<dbReference type="GO" id="GO:0005789">
    <property type="term" value="C:endoplasmic reticulum membrane"/>
    <property type="evidence" value="ECO:0007669"/>
    <property type="project" value="InterPro"/>
</dbReference>
<evidence type="ECO:0000313" key="5">
    <source>
        <dbReference type="Proteomes" id="UP000596660"/>
    </source>
</evidence>
<feature type="domain" description="MSP" evidence="3">
    <location>
        <begin position="5"/>
        <end position="124"/>
    </location>
</feature>
<accession>A0A803KT38</accession>
<evidence type="ECO:0000313" key="4">
    <source>
        <dbReference type="EnsemblPlants" id="AUR62002196-RA:cds"/>
    </source>
</evidence>
<dbReference type="InterPro" id="IPR013783">
    <property type="entry name" value="Ig-like_fold"/>
</dbReference>
<organism evidence="4 5">
    <name type="scientific">Chenopodium quinoa</name>
    <name type="common">Quinoa</name>
    <dbReference type="NCBI Taxonomy" id="63459"/>
    <lineage>
        <taxon>Eukaryota</taxon>
        <taxon>Viridiplantae</taxon>
        <taxon>Streptophyta</taxon>
        <taxon>Embryophyta</taxon>
        <taxon>Tracheophyta</taxon>
        <taxon>Spermatophyta</taxon>
        <taxon>Magnoliopsida</taxon>
        <taxon>eudicotyledons</taxon>
        <taxon>Gunneridae</taxon>
        <taxon>Pentapetalae</taxon>
        <taxon>Caryophyllales</taxon>
        <taxon>Chenopodiaceae</taxon>
        <taxon>Chenopodioideae</taxon>
        <taxon>Atripliceae</taxon>
        <taxon>Chenopodium</taxon>
    </lineage>
</organism>
<evidence type="ECO:0000256" key="1">
    <source>
        <dbReference type="ARBA" id="ARBA00008932"/>
    </source>
</evidence>
<dbReference type="Proteomes" id="UP000596660">
    <property type="component" value="Unplaced"/>
</dbReference>
<dbReference type="AlphaFoldDB" id="A0A803KT38"/>
<dbReference type="OMA" id="CEVEMIR"/>
<dbReference type="Gramene" id="AUR62002196-RA">
    <property type="protein sequence ID" value="AUR62002196-RA:cds"/>
    <property type="gene ID" value="AUR62002196"/>
</dbReference>
<reference evidence="4" key="1">
    <citation type="journal article" date="2017" name="Nature">
        <title>The genome of Chenopodium quinoa.</title>
        <authorList>
            <person name="Jarvis D.E."/>
            <person name="Ho Y.S."/>
            <person name="Lightfoot D.J."/>
            <person name="Schmoeckel S.M."/>
            <person name="Li B."/>
            <person name="Borm T.J.A."/>
            <person name="Ohyanagi H."/>
            <person name="Mineta K."/>
            <person name="Michell C.T."/>
            <person name="Saber N."/>
            <person name="Kharbatia N.M."/>
            <person name="Rupper R.R."/>
            <person name="Sharp A.R."/>
            <person name="Dally N."/>
            <person name="Boughton B.A."/>
            <person name="Woo Y.H."/>
            <person name="Gao G."/>
            <person name="Schijlen E.G.W.M."/>
            <person name="Guo X."/>
            <person name="Momin A.A."/>
            <person name="Negrao S."/>
            <person name="Al-Babili S."/>
            <person name="Gehring C."/>
            <person name="Roessner U."/>
            <person name="Jung C."/>
            <person name="Murphy K."/>
            <person name="Arold S.T."/>
            <person name="Gojobori T."/>
            <person name="van der Linden C.G."/>
            <person name="van Loo E.N."/>
            <person name="Jellen E.N."/>
            <person name="Maughan P.J."/>
            <person name="Tester M."/>
        </authorList>
    </citation>
    <scope>NUCLEOTIDE SEQUENCE [LARGE SCALE GENOMIC DNA]</scope>
    <source>
        <strain evidence="4">cv. PI 614886</strain>
    </source>
</reference>
<dbReference type="PANTHER" id="PTHR10809:SF160">
    <property type="entry name" value="VESICLE-ASSOCIATED PROTEIN 1-3"/>
    <property type="match status" value="1"/>
</dbReference>
<dbReference type="InterPro" id="IPR008962">
    <property type="entry name" value="PapD-like_sf"/>
</dbReference>
<dbReference type="GO" id="GO:0061817">
    <property type="term" value="P:endoplasmic reticulum-plasma membrane tethering"/>
    <property type="evidence" value="ECO:0007669"/>
    <property type="project" value="TreeGrafter"/>
</dbReference>
<dbReference type="GO" id="GO:0005886">
    <property type="term" value="C:plasma membrane"/>
    <property type="evidence" value="ECO:0007669"/>
    <property type="project" value="TreeGrafter"/>
</dbReference>
<dbReference type="InterPro" id="IPR000535">
    <property type="entry name" value="MSP_dom"/>
</dbReference>
<name>A0A803KT38_CHEQI</name>
<dbReference type="PROSITE" id="PS50202">
    <property type="entry name" value="MSP"/>
    <property type="match status" value="1"/>
</dbReference>
<proteinExistence type="inferred from homology"/>
<comment type="similarity">
    <text evidence="1">Belongs to the VAMP-associated protein (VAP) (TC 9.B.17) family.</text>
</comment>
<dbReference type="SUPFAM" id="SSF49354">
    <property type="entry name" value="PapD-like"/>
    <property type="match status" value="1"/>
</dbReference>
<sequence>MLKKFLNVQPSELKFPFQLNKLSIVWVELTNKIDHNVVFKVKTTHPKKYCVRPNVGLISPGSTCVVKVSMQAQKEFPVGLPKDKFLVQSMIAPVGLSAEAITSDMFRKDKDNDVEELKLRVAFVTANPPSPIPEVSEEDFSPEANKLESPDHKNHIMELFDAATSGCELQDQSSKESNTDTEDEDQYFKDSNSTFEPEEKLSQVYSEVLLHKDETSVVDNHGPERVSAEDEDWDRVCQLIGERTFLMQENQELQYEVVCLEITPLFFLFRSVSSATCFTFVALLLYDLI</sequence>
<protein>
    <recommendedName>
        <fullName evidence="3">MSP domain-containing protein</fullName>
    </recommendedName>
</protein>
<evidence type="ECO:0000256" key="2">
    <source>
        <dbReference type="SAM" id="MobiDB-lite"/>
    </source>
</evidence>
<dbReference type="GO" id="GO:0090158">
    <property type="term" value="P:endoplasmic reticulum membrane organization"/>
    <property type="evidence" value="ECO:0007669"/>
    <property type="project" value="TreeGrafter"/>
</dbReference>
<evidence type="ECO:0000259" key="3">
    <source>
        <dbReference type="PROSITE" id="PS50202"/>
    </source>
</evidence>
<feature type="region of interest" description="Disordered" evidence="2">
    <location>
        <begin position="167"/>
        <end position="193"/>
    </location>
</feature>
<dbReference type="PANTHER" id="PTHR10809">
    <property type="entry name" value="VESICLE-ASSOCIATED MEMBRANE PROTEIN-ASSOCIATED PROTEIN"/>
    <property type="match status" value="1"/>
</dbReference>
<dbReference type="Pfam" id="PF00635">
    <property type="entry name" value="Motile_Sperm"/>
    <property type="match status" value="1"/>
</dbReference>
<dbReference type="FunFam" id="2.60.40.10:FF:000813">
    <property type="entry name" value="Vesicle-associated protein 1-1"/>
    <property type="match status" value="1"/>
</dbReference>